<proteinExistence type="inferred from homology"/>
<dbReference type="InterPro" id="IPR004552">
    <property type="entry name" value="AGP_acyltrans"/>
</dbReference>
<dbReference type="GO" id="GO:0016020">
    <property type="term" value="C:membrane"/>
    <property type="evidence" value="ECO:0007669"/>
    <property type="project" value="InterPro"/>
</dbReference>
<dbReference type="PANTHER" id="PTHR10434">
    <property type="entry name" value="1-ACYL-SN-GLYCEROL-3-PHOSPHATE ACYLTRANSFERASE"/>
    <property type="match status" value="1"/>
</dbReference>
<keyword evidence="2" id="KW-0808">Transferase</keyword>
<organism evidence="6">
    <name type="scientific">marine metagenome</name>
    <dbReference type="NCBI Taxonomy" id="408172"/>
    <lineage>
        <taxon>unclassified sequences</taxon>
        <taxon>metagenomes</taxon>
        <taxon>ecological metagenomes</taxon>
    </lineage>
</organism>
<keyword evidence="3" id="KW-0012">Acyltransferase</keyword>
<feature type="domain" description="Phospholipid/glycerol acyltransferase" evidence="5">
    <location>
        <begin position="71"/>
        <end position="186"/>
    </location>
</feature>
<comment type="similarity">
    <text evidence="1">Belongs to the 1-acyl-sn-glycerol-3-phosphate acyltransferase family.</text>
</comment>
<sequence length="264" mass="29093">MMRSAWVLAVGALLTVWYVGKVYLFSLFATCEALCKSCDLALRRWSRSILYLAGVDVSMEGVEHLDVDEALIIIANHESWFDVWALAGCLPFDVHFVGKKELTSIPIFGRAWKVCGHVSVDRADRDSAIESMVRAGRQIKKKGLRMVFFAEGTRSSDGRMLPFKKGPFVLAIEGGIPVVPVSIVGSRPIMPKGSFRIRRGNIVLNIGEPISVTDLAHSDRDRLRKTVRDAVVRLRGGEGPTSRLPGEPPLDNVFGSRRTVNSSG</sequence>
<dbReference type="InterPro" id="IPR002123">
    <property type="entry name" value="Plipid/glycerol_acylTrfase"/>
</dbReference>
<dbReference type="PANTHER" id="PTHR10434:SF11">
    <property type="entry name" value="1-ACYL-SN-GLYCEROL-3-PHOSPHATE ACYLTRANSFERASE"/>
    <property type="match status" value="1"/>
</dbReference>
<dbReference type="EMBL" id="UINC01148000">
    <property type="protein sequence ID" value="SVD39642.1"/>
    <property type="molecule type" value="Genomic_DNA"/>
</dbReference>
<dbReference type="SMART" id="SM00563">
    <property type="entry name" value="PlsC"/>
    <property type="match status" value="1"/>
</dbReference>
<dbReference type="Pfam" id="PF01553">
    <property type="entry name" value="Acyltransferase"/>
    <property type="match status" value="1"/>
</dbReference>
<dbReference type="AlphaFoldDB" id="A0A382UZF5"/>
<evidence type="ECO:0000256" key="2">
    <source>
        <dbReference type="ARBA" id="ARBA00022679"/>
    </source>
</evidence>
<evidence type="ECO:0000256" key="1">
    <source>
        <dbReference type="ARBA" id="ARBA00008655"/>
    </source>
</evidence>
<gene>
    <name evidence="6" type="ORF">METZ01_LOCUS392496</name>
</gene>
<evidence type="ECO:0000256" key="4">
    <source>
        <dbReference type="SAM" id="MobiDB-lite"/>
    </source>
</evidence>
<evidence type="ECO:0000256" key="3">
    <source>
        <dbReference type="ARBA" id="ARBA00023315"/>
    </source>
</evidence>
<dbReference type="SUPFAM" id="SSF69593">
    <property type="entry name" value="Glycerol-3-phosphate (1)-acyltransferase"/>
    <property type="match status" value="1"/>
</dbReference>
<evidence type="ECO:0000313" key="6">
    <source>
        <dbReference type="EMBL" id="SVD39642.1"/>
    </source>
</evidence>
<feature type="region of interest" description="Disordered" evidence="4">
    <location>
        <begin position="236"/>
        <end position="264"/>
    </location>
</feature>
<dbReference type="CDD" id="cd07989">
    <property type="entry name" value="LPLAT_AGPAT-like"/>
    <property type="match status" value="1"/>
</dbReference>
<accession>A0A382UZF5</accession>
<dbReference type="GO" id="GO:0003841">
    <property type="term" value="F:1-acylglycerol-3-phosphate O-acyltransferase activity"/>
    <property type="evidence" value="ECO:0007669"/>
    <property type="project" value="InterPro"/>
</dbReference>
<evidence type="ECO:0000259" key="5">
    <source>
        <dbReference type="SMART" id="SM00563"/>
    </source>
</evidence>
<name>A0A382UZF5_9ZZZZ</name>
<dbReference type="NCBIfam" id="TIGR00530">
    <property type="entry name" value="AGP_acyltrn"/>
    <property type="match status" value="1"/>
</dbReference>
<reference evidence="6" key="1">
    <citation type="submission" date="2018-05" db="EMBL/GenBank/DDBJ databases">
        <authorList>
            <person name="Lanie J.A."/>
            <person name="Ng W.-L."/>
            <person name="Kazmierczak K.M."/>
            <person name="Andrzejewski T.M."/>
            <person name="Davidsen T.M."/>
            <person name="Wayne K.J."/>
            <person name="Tettelin H."/>
            <person name="Glass J.I."/>
            <person name="Rusch D."/>
            <person name="Podicherti R."/>
            <person name="Tsui H.-C.T."/>
            <person name="Winkler M.E."/>
        </authorList>
    </citation>
    <scope>NUCLEOTIDE SEQUENCE</scope>
</reference>
<dbReference type="GO" id="GO:0006654">
    <property type="term" value="P:phosphatidic acid biosynthetic process"/>
    <property type="evidence" value="ECO:0007669"/>
    <property type="project" value="TreeGrafter"/>
</dbReference>
<protein>
    <recommendedName>
        <fullName evidence="5">Phospholipid/glycerol acyltransferase domain-containing protein</fullName>
    </recommendedName>
</protein>